<evidence type="ECO:0000256" key="1">
    <source>
        <dbReference type="SAM" id="MobiDB-lite"/>
    </source>
</evidence>
<evidence type="ECO:0000313" key="2">
    <source>
        <dbReference type="EMBL" id="JAD34422.1"/>
    </source>
</evidence>
<feature type="region of interest" description="Disordered" evidence="1">
    <location>
        <begin position="1"/>
        <end position="21"/>
    </location>
</feature>
<organism evidence="2">
    <name type="scientific">Arundo donax</name>
    <name type="common">Giant reed</name>
    <name type="synonym">Donax arundinaceus</name>
    <dbReference type="NCBI Taxonomy" id="35708"/>
    <lineage>
        <taxon>Eukaryota</taxon>
        <taxon>Viridiplantae</taxon>
        <taxon>Streptophyta</taxon>
        <taxon>Embryophyta</taxon>
        <taxon>Tracheophyta</taxon>
        <taxon>Spermatophyta</taxon>
        <taxon>Magnoliopsida</taxon>
        <taxon>Liliopsida</taxon>
        <taxon>Poales</taxon>
        <taxon>Poaceae</taxon>
        <taxon>PACMAD clade</taxon>
        <taxon>Arundinoideae</taxon>
        <taxon>Arundineae</taxon>
        <taxon>Arundo</taxon>
    </lineage>
</organism>
<protein>
    <submittedName>
        <fullName evidence="2">Uncharacterized protein</fullName>
    </submittedName>
</protein>
<name>A0A0A8ZHT0_ARUDO</name>
<feature type="compositionally biased region" description="Low complexity" evidence="1">
    <location>
        <begin position="10"/>
        <end position="21"/>
    </location>
</feature>
<accession>A0A0A8ZHT0</accession>
<dbReference type="EMBL" id="GBRH01263473">
    <property type="protein sequence ID" value="JAD34422.1"/>
    <property type="molecule type" value="Transcribed_RNA"/>
</dbReference>
<dbReference type="AlphaFoldDB" id="A0A0A8ZHT0"/>
<reference evidence="2" key="1">
    <citation type="submission" date="2014-09" db="EMBL/GenBank/DDBJ databases">
        <authorList>
            <person name="Magalhaes I.L.F."/>
            <person name="Oliveira U."/>
            <person name="Santos F.R."/>
            <person name="Vidigal T.H.D.A."/>
            <person name="Brescovit A.D."/>
            <person name="Santos A.J."/>
        </authorList>
    </citation>
    <scope>NUCLEOTIDE SEQUENCE</scope>
    <source>
        <tissue evidence="2">Shoot tissue taken approximately 20 cm above the soil surface</tissue>
    </source>
</reference>
<proteinExistence type="predicted"/>
<reference evidence="2" key="2">
    <citation type="journal article" date="2015" name="Data Brief">
        <title>Shoot transcriptome of the giant reed, Arundo donax.</title>
        <authorList>
            <person name="Barrero R.A."/>
            <person name="Guerrero F.D."/>
            <person name="Moolhuijzen P."/>
            <person name="Goolsby J.A."/>
            <person name="Tidwell J."/>
            <person name="Bellgard S.E."/>
            <person name="Bellgard M.I."/>
        </authorList>
    </citation>
    <scope>NUCLEOTIDE SEQUENCE</scope>
    <source>
        <tissue evidence="2">Shoot tissue taken approximately 20 cm above the soil surface</tissue>
    </source>
</reference>
<sequence>MVLKARTGPLRHSQLQLLRRR</sequence>